<proteinExistence type="predicted"/>
<name>A0A0A8Y4N1_ARUDO</name>
<organism evidence="1">
    <name type="scientific">Arundo donax</name>
    <name type="common">Giant reed</name>
    <name type="synonym">Donax arundinaceus</name>
    <dbReference type="NCBI Taxonomy" id="35708"/>
    <lineage>
        <taxon>Eukaryota</taxon>
        <taxon>Viridiplantae</taxon>
        <taxon>Streptophyta</taxon>
        <taxon>Embryophyta</taxon>
        <taxon>Tracheophyta</taxon>
        <taxon>Spermatophyta</taxon>
        <taxon>Magnoliopsida</taxon>
        <taxon>Liliopsida</taxon>
        <taxon>Poales</taxon>
        <taxon>Poaceae</taxon>
        <taxon>PACMAD clade</taxon>
        <taxon>Arundinoideae</taxon>
        <taxon>Arundineae</taxon>
        <taxon>Arundo</taxon>
    </lineage>
</organism>
<evidence type="ECO:0000313" key="1">
    <source>
        <dbReference type="EMBL" id="JAD20450.1"/>
    </source>
</evidence>
<sequence>MQGRSNQLIGKANSQYKQNTEYKNGTEKIWVPF</sequence>
<dbReference type="EMBL" id="GBRH01277445">
    <property type="protein sequence ID" value="JAD20450.1"/>
    <property type="molecule type" value="Transcribed_RNA"/>
</dbReference>
<accession>A0A0A8Y4N1</accession>
<protein>
    <submittedName>
        <fullName evidence="1">Uncharacterized protein</fullName>
    </submittedName>
</protein>
<reference evidence="1" key="1">
    <citation type="submission" date="2014-09" db="EMBL/GenBank/DDBJ databases">
        <authorList>
            <person name="Magalhaes I.L.F."/>
            <person name="Oliveira U."/>
            <person name="Santos F.R."/>
            <person name="Vidigal T.H.D.A."/>
            <person name="Brescovit A.D."/>
            <person name="Santos A.J."/>
        </authorList>
    </citation>
    <scope>NUCLEOTIDE SEQUENCE</scope>
    <source>
        <tissue evidence="1">Shoot tissue taken approximately 20 cm above the soil surface</tissue>
    </source>
</reference>
<dbReference type="AlphaFoldDB" id="A0A0A8Y4N1"/>
<reference evidence="1" key="2">
    <citation type="journal article" date="2015" name="Data Brief">
        <title>Shoot transcriptome of the giant reed, Arundo donax.</title>
        <authorList>
            <person name="Barrero R.A."/>
            <person name="Guerrero F.D."/>
            <person name="Moolhuijzen P."/>
            <person name="Goolsby J.A."/>
            <person name="Tidwell J."/>
            <person name="Bellgard S.E."/>
            <person name="Bellgard M.I."/>
        </authorList>
    </citation>
    <scope>NUCLEOTIDE SEQUENCE</scope>
    <source>
        <tissue evidence="1">Shoot tissue taken approximately 20 cm above the soil surface</tissue>
    </source>
</reference>